<keyword evidence="2" id="KW-1185">Reference proteome</keyword>
<name>A0A9P6GC67_9PLEO</name>
<protein>
    <submittedName>
        <fullName evidence="1">Uncharacterized protein</fullName>
    </submittedName>
</protein>
<comment type="caution">
    <text evidence="1">The sequence shown here is derived from an EMBL/GenBank/DDBJ whole genome shotgun (WGS) entry which is preliminary data.</text>
</comment>
<evidence type="ECO:0000313" key="1">
    <source>
        <dbReference type="EMBL" id="KAF9732981.1"/>
    </source>
</evidence>
<reference evidence="1" key="1">
    <citation type="journal article" date="2020" name="Mol. Plant Microbe Interact.">
        <title>Genome Sequence of the Biocontrol Agent Coniothyrium minitans strain Conio (IMI 134523).</title>
        <authorList>
            <person name="Patel D."/>
            <person name="Shittu T.A."/>
            <person name="Baroncelli R."/>
            <person name="Muthumeenakshi S."/>
            <person name="Osborne T.H."/>
            <person name="Janganan T.K."/>
            <person name="Sreenivasaprasad S."/>
        </authorList>
    </citation>
    <scope>NUCLEOTIDE SEQUENCE</scope>
    <source>
        <strain evidence="1">Conio</strain>
    </source>
</reference>
<evidence type="ECO:0000313" key="2">
    <source>
        <dbReference type="Proteomes" id="UP000756921"/>
    </source>
</evidence>
<organism evidence="1 2">
    <name type="scientific">Paraphaeosphaeria minitans</name>
    <dbReference type="NCBI Taxonomy" id="565426"/>
    <lineage>
        <taxon>Eukaryota</taxon>
        <taxon>Fungi</taxon>
        <taxon>Dikarya</taxon>
        <taxon>Ascomycota</taxon>
        <taxon>Pezizomycotina</taxon>
        <taxon>Dothideomycetes</taxon>
        <taxon>Pleosporomycetidae</taxon>
        <taxon>Pleosporales</taxon>
        <taxon>Massarineae</taxon>
        <taxon>Didymosphaeriaceae</taxon>
        <taxon>Paraphaeosphaeria</taxon>
    </lineage>
</organism>
<proteinExistence type="predicted"/>
<dbReference type="Proteomes" id="UP000756921">
    <property type="component" value="Unassembled WGS sequence"/>
</dbReference>
<gene>
    <name evidence="1" type="ORF">PMIN01_08663</name>
</gene>
<sequence length="82" mass="9075">MTAHTTLPTPDPVNALKKKKRRDWITICCACRRNDATPPFCYVNGLPSVSSVRPQHELLRGGAGRVRAPSERGAFERTLSVD</sequence>
<dbReference type="EMBL" id="WJXW01000009">
    <property type="protein sequence ID" value="KAF9732981.1"/>
    <property type="molecule type" value="Genomic_DNA"/>
</dbReference>
<dbReference type="AlphaFoldDB" id="A0A9P6GC67"/>
<accession>A0A9P6GC67</accession>